<evidence type="ECO:0000256" key="1">
    <source>
        <dbReference type="SAM" id="MobiDB-lite"/>
    </source>
</evidence>
<dbReference type="EMBL" id="LR215973">
    <property type="protein sequence ID" value="VFA98079.1"/>
    <property type="molecule type" value="Genomic_DNA"/>
</dbReference>
<evidence type="ECO:0000313" key="2">
    <source>
        <dbReference type="EMBL" id="VFA98079.1"/>
    </source>
</evidence>
<gene>
    <name evidence="2" type="ORF">NCTC10797_01844</name>
</gene>
<feature type="region of interest" description="Disordered" evidence="1">
    <location>
        <begin position="1"/>
        <end position="45"/>
    </location>
</feature>
<organism evidence="2 3">
    <name type="scientific">Nocardia cyriacigeorgica</name>
    <dbReference type="NCBI Taxonomy" id="135487"/>
    <lineage>
        <taxon>Bacteria</taxon>
        <taxon>Bacillati</taxon>
        <taxon>Actinomycetota</taxon>
        <taxon>Actinomycetes</taxon>
        <taxon>Mycobacteriales</taxon>
        <taxon>Nocardiaceae</taxon>
        <taxon>Nocardia</taxon>
    </lineage>
</organism>
<proteinExistence type="predicted"/>
<reference evidence="2 3" key="1">
    <citation type="submission" date="2019-02" db="EMBL/GenBank/DDBJ databases">
        <authorList>
            <consortium name="Pathogen Informatics"/>
        </authorList>
    </citation>
    <scope>NUCLEOTIDE SEQUENCE [LARGE SCALE GENOMIC DNA]</scope>
    <source>
        <strain evidence="2 3">3012STDY6756504</strain>
    </source>
</reference>
<name>A0A4U8VZY5_9NOCA</name>
<sequence>MVGVPCETGYVTGGSGAATTPPLDSAGIDHNPAGTARTVDVGDPLAGDPAARPTCRLCSIRADRVWSARLLQRVDSGAQSGGGVGGDG</sequence>
<dbReference type="AlphaFoldDB" id="A0A4U8VZY5"/>
<protein>
    <submittedName>
        <fullName evidence="2">Uncharacterized protein</fullName>
    </submittedName>
</protein>
<dbReference type="Proteomes" id="UP000290439">
    <property type="component" value="Chromosome"/>
</dbReference>
<evidence type="ECO:0000313" key="3">
    <source>
        <dbReference type="Proteomes" id="UP000290439"/>
    </source>
</evidence>
<accession>A0A4U8VZY5</accession>